<evidence type="ECO:0000313" key="4">
    <source>
        <dbReference type="Proteomes" id="UP000011680"/>
    </source>
</evidence>
<organism evidence="3 4">
    <name type="scientific">Halococcus thailandensis JCM 13552</name>
    <dbReference type="NCBI Taxonomy" id="1227457"/>
    <lineage>
        <taxon>Archaea</taxon>
        <taxon>Methanobacteriati</taxon>
        <taxon>Methanobacteriota</taxon>
        <taxon>Stenosarchaea group</taxon>
        <taxon>Halobacteria</taxon>
        <taxon>Halobacteriales</taxon>
        <taxon>Halococcaceae</taxon>
        <taxon>Halococcus</taxon>
    </lineage>
</organism>
<feature type="transmembrane region" description="Helical" evidence="1">
    <location>
        <begin position="100"/>
        <end position="120"/>
    </location>
</feature>
<dbReference type="EMBL" id="AOMF01000166">
    <property type="protein sequence ID" value="EMA51212.1"/>
    <property type="molecule type" value="Genomic_DNA"/>
</dbReference>
<dbReference type="eggNOG" id="arCOG06413">
    <property type="taxonomic scope" value="Archaea"/>
</dbReference>
<dbReference type="STRING" id="1227457.C451_15998"/>
<dbReference type="Proteomes" id="UP000011680">
    <property type="component" value="Unassembled WGS sequence"/>
</dbReference>
<feature type="transmembrane region" description="Helical" evidence="1">
    <location>
        <begin position="12"/>
        <end position="35"/>
    </location>
</feature>
<feature type="transmembrane region" description="Helical" evidence="1">
    <location>
        <begin position="169"/>
        <end position="191"/>
    </location>
</feature>
<dbReference type="AlphaFoldDB" id="M0MZP9"/>
<evidence type="ECO:0000256" key="1">
    <source>
        <dbReference type="SAM" id="Phobius"/>
    </source>
</evidence>
<dbReference type="OrthoDB" id="270777at2157"/>
<feature type="domain" description="DUF7978" evidence="2">
    <location>
        <begin position="11"/>
        <end position="189"/>
    </location>
</feature>
<dbReference type="RefSeq" id="WP_007742008.1">
    <property type="nucleotide sequence ID" value="NZ_AOMF01000166.1"/>
</dbReference>
<comment type="caution">
    <text evidence="3">The sequence shown here is derived from an EMBL/GenBank/DDBJ whole genome shotgun (WGS) entry which is preliminary data.</text>
</comment>
<keyword evidence="1" id="KW-1133">Transmembrane helix</keyword>
<keyword evidence="4" id="KW-1185">Reference proteome</keyword>
<reference evidence="3 4" key="1">
    <citation type="journal article" date="2014" name="PLoS Genet.">
        <title>Phylogenetically driven sequencing of extremely halophilic archaea reveals strategies for static and dynamic osmo-response.</title>
        <authorList>
            <person name="Becker E.A."/>
            <person name="Seitzer P.M."/>
            <person name="Tritt A."/>
            <person name="Larsen D."/>
            <person name="Krusor M."/>
            <person name="Yao A.I."/>
            <person name="Wu D."/>
            <person name="Madern D."/>
            <person name="Eisen J.A."/>
            <person name="Darling A.E."/>
            <person name="Facciotti M.T."/>
        </authorList>
    </citation>
    <scope>NUCLEOTIDE SEQUENCE [LARGE SCALE GENOMIC DNA]</scope>
    <source>
        <strain evidence="3 4">JCM 13552</strain>
    </source>
</reference>
<accession>M0MZP9</accession>
<dbReference type="InterPro" id="IPR058284">
    <property type="entry name" value="DUF7978"/>
</dbReference>
<protein>
    <recommendedName>
        <fullName evidence="2">DUF7978 domain-containing protein</fullName>
    </recommendedName>
</protein>
<name>M0MZP9_9EURY</name>
<evidence type="ECO:0000259" key="2">
    <source>
        <dbReference type="Pfam" id="PF25933"/>
    </source>
</evidence>
<evidence type="ECO:0000313" key="3">
    <source>
        <dbReference type="EMBL" id="EMA51212.1"/>
    </source>
</evidence>
<dbReference type="Pfam" id="PF25933">
    <property type="entry name" value="DUF7978"/>
    <property type="match status" value="1"/>
</dbReference>
<keyword evidence="1" id="KW-0812">Transmembrane</keyword>
<gene>
    <name evidence="3" type="ORF">C451_15998</name>
</gene>
<proteinExistence type="predicted"/>
<sequence>MTGASGRLIARLPFRAGALTGAAAYLLGYLLTYLLTVSRVRSELSRMNVDATLSLLGGSGVAPWKVTGWFFYGAHFVDVSVTSSAMDLSTDVVEVSAGGWRTLLFALPPLLLLVAGALAAHRAGARRVSIAAAAGGTILPGYFALAFVGVFLTQVTVLIAAVGPNLTPALVAGVGYPLVFGPLGGAVLVAVQRSRARSSPHDSKP</sequence>
<feature type="transmembrane region" description="Helical" evidence="1">
    <location>
        <begin position="141"/>
        <end position="163"/>
    </location>
</feature>
<dbReference type="PATRIC" id="fig|1227457.3.peg.3107"/>
<keyword evidence="1" id="KW-0472">Membrane</keyword>